<dbReference type="GO" id="GO:0008168">
    <property type="term" value="F:methyltransferase activity"/>
    <property type="evidence" value="ECO:0007669"/>
    <property type="project" value="UniProtKB-KW"/>
</dbReference>
<comment type="caution">
    <text evidence="1">The sequence shown here is derived from an EMBL/GenBank/DDBJ whole genome shotgun (WGS) entry which is preliminary data.</text>
</comment>
<keyword evidence="1" id="KW-0489">Methyltransferase</keyword>
<sequence length="205" mass="23252">MRKLRKLKYIANRALFRLSPVLAERVGIDFRLDTPSRVFLETRVFAYLNRLAALQREPQQLLFLGLDKHNWHYPRLLRATFHSLDISPRNAVYGRPGLHRIGDALDMAEHYGADAFDVVVANGLLGFGIDGEAGLRRLLAQCHAVLRPGGVLVLGYNDLPERTPFPVEVSPEFEEFVPAIDGVIASRHMVDDPYRHVYCFCRKSG</sequence>
<dbReference type="RefSeq" id="WP_006385021.1">
    <property type="nucleotide sequence ID" value="NZ_CP053618.1"/>
</dbReference>
<accession>A0A0D6I6F2</accession>
<dbReference type="AlphaFoldDB" id="A0A0D6I6F2"/>
<dbReference type="KEGG" id="axx:ERS451415_04014"/>
<dbReference type="eggNOG" id="COG2226">
    <property type="taxonomic scope" value="Bacteria"/>
</dbReference>
<dbReference type="SUPFAM" id="SSF53335">
    <property type="entry name" value="S-adenosyl-L-methionine-dependent methyltransferases"/>
    <property type="match status" value="1"/>
</dbReference>
<reference evidence="1" key="1">
    <citation type="submission" date="2022-12" db="EMBL/GenBank/DDBJ databases">
        <authorList>
            <person name="Voronina O.L."/>
            <person name="Kunda M.S."/>
            <person name="Ryzhova N."/>
            <person name="Aksenova E.I."/>
        </authorList>
    </citation>
    <scope>NUCLEOTIDE SEQUENCE</scope>
    <source>
        <strain evidence="1">SCCH136:Ach223948</strain>
    </source>
</reference>
<proteinExistence type="predicted"/>
<gene>
    <name evidence="1" type="ORF">O9570_30830</name>
</gene>
<evidence type="ECO:0000313" key="1">
    <source>
        <dbReference type="EMBL" id="MCZ8405877.1"/>
    </source>
</evidence>
<dbReference type="Gene3D" id="3.40.50.150">
    <property type="entry name" value="Vaccinia Virus protein VP39"/>
    <property type="match status" value="1"/>
</dbReference>
<dbReference type="EMBL" id="JAPZVI010000055">
    <property type="protein sequence ID" value="MCZ8405877.1"/>
    <property type="molecule type" value="Genomic_DNA"/>
</dbReference>
<protein>
    <submittedName>
        <fullName evidence="1">Class I SAM-dependent methyltransferase</fullName>
    </submittedName>
</protein>
<dbReference type="InterPro" id="IPR029063">
    <property type="entry name" value="SAM-dependent_MTases_sf"/>
</dbReference>
<dbReference type="Proteomes" id="UP001141992">
    <property type="component" value="Unassembled WGS sequence"/>
</dbReference>
<name>A0A0D6I6F2_ALCXX</name>
<organism evidence="1 2">
    <name type="scientific">Alcaligenes xylosoxydans xylosoxydans</name>
    <name type="common">Achromobacter xylosoxidans</name>
    <dbReference type="NCBI Taxonomy" id="85698"/>
    <lineage>
        <taxon>Bacteria</taxon>
        <taxon>Pseudomonadati</taxon>
        <taxon>Pseudomonadota</taxon>
        <taxon>Betaproteobacteria</taxon>
        <taxon>Burkholderiales</taxon>
        <taxon>Alcaligenaceae</taxon>
        <taxon>Achromobacter</taxon>
    </lineage>
</organism>
<dbReference type="GO" id="GO:0032259">
    <property type="term" value="P:methylation"/>
    <property type="evidence" value="ECO:0007669"/>
    <property type="project" value="UniProtKB-KW"/>
</dbReference>
<evidence type="ECO:0000313" key="2">
    <source>
        <dbReference type="Proteomes" id="UP001141992"/>
    </source>
</evidence>
<dbReference type="CDD" id="cd02440">
    <property type="entry name" value="AdoMet_MTases"/>
    <property type="match status" value="1"/>
</dbReference>
<keyword evidence="1" id="KW-0808">Transferase</keyword>